<evidence type="ECO:0000256" key="1">
    <source>
        <dbReference type="SAM" id="MobiDB-lite"/>
    </source>
</evidence>
<feature type="compositionally biased region" description="Basic residues" evidence="1">
    <location>
        <begin position="41"/>
        <end position="50"/>
    </location>
</feature>
<gene>
    <name evidence="2" type="ORF">USDA257_c49070</name>
</gene>
<sequence>MFSQDQKTVTRFIFYQTVKFPSRPAQMPGRPDLAAGTSTRSRSRLTAHGK</sequence>
<dbReference type="AlphaFoldDB" id="I3XC36"/>
<dbReference type="EMBL" id="CP003563">
    <property type="protein sequence ID" value="AFL53442.1"/>
    <property type="molecule type" value="Genomic_DNA"/>
</dbReference>
<accession>I3XC36</accession>
<feature type="region of interest" description="Disordered" evidence="1">
    <location>
        <begin position="23"/>
        <end position="50"/>
    </location>
</feature>
<dbReference type="Proteomes" id="UP000006180">
    <property type="component" value="Chromosome"/>
</dbReference>
<dbReference type="KEGG" id="sfd:USDA257_c49070"/>
<protein>
    <submittedName>
        <fullName evidence="2">Uncharacterized protein</fullName>
    </submittedName>
</protein>
<evidence type="ECO:0000313" key="2">
    <source>
        <dbReference type="EMBL" id="AFL53442.1"/>
    </source>
</evidence>
<reference evidence="2 3" key="1">
    <citation type="journal article" date="2012" name="J. Bacteriol.">
        <title>Complete genome sequence of the broad-host-range strain Sinorhizobium fredii USDA257.</title>
        <authorList>
            <person name="Schuldes J."/>
            <person name="Rodriguez Orbegoso M."/>
            <person name="Schmeisser C."/>
            <person name="Krishnan H.B."/>
            <person name="Daniel R."/>
            <person name="Streit W.R."/>
        </authorList>
    </citation>
    <scope>NUCLEOTIDE SEQUENCE [LARGE SCALE GENOMIC DNA]</scope>
    <source>
        <strain evidence="2 3">USDA 257</strain>
    </source>
</reference>
<organism evidence="2 3">
    <name type="scientific">Sinorhizobium fredii (strain USDA 257)</name>
    <dbReference type="NCBI Taxonomy" id="1185652"/>
    <lineage>
        <taxon>Bacteria</taxon>
        <taxon>Pseudomonadati</taxon>
        <taxon>Pseudomonadota</taxon>
        <taxon>Alphaproteobacteria</taxon>
        <taxon>Hyphomicrobiales</taxon>
        <taxon>Rhizobiaceae</taxon>
        <taxon>Sinorhizobium/Ensifer group</taxon>
        <taxon>Sinorhizobium</taxon>
    </lineage>
</organism>
<dbReference type="PATRIC" id="fig|1185652.3.peg.5087"/>
<dbReference type="STRING" id="1185652.USDA257_c49070"/>
<evidence type="ECO:0000313" key="3">
    <source>
        <dbReference type="Proteomes" id="UP000006180"/>
    </source>
</evidence>
<dbReference type="HOGENOM" id="CLU_3122680_0_0_5"/>
<name>I3XC36_SINF2</name>
<proteinExistence type="predicted"/>